<dbReference type="EMBL" id="CM042030">
    <property type="protein sequence ID" value="KAI3786620.1"/>
    <property type="molecule type" value="Genomic_DNA"/>
</dbReference>
<accession>A0ACB9GUI6</accession>
<gene>
    <name evidence="1" type="ORF">L1987_40437</name>
</gene>
<protein>
    <submittedName>
        <fullName evidence="1">Uncharacterized protein</fullName>
    </submittedName>
</protein>
<comment type="caution">
    <text evidence="1">The sequence shown here is derived from an EMBL/GenBank/DDBJ whole genome shotgun (WGS) entry which is preliminary data.</text>
</comment>
<evidence type="ECO:0000313" key="1">
    <source>
        <dbReference type="EMBL" id="KAI3786620.1"/>
    </source>
</evidence>
<sequence>MTRPDDSAIGRGVTKRHNKTCYELINNQTPNLDYLVPFHSPCSLLQQYKDSKSKFHAKAVEGIYLGYVANSLCKIVYSIGNRTVEEWFEVDCSKHNITPEPTGPAWGFDYDALFNFSTRATVPIVTLDSNTASASGTHVSDNTEDVHVDGNDVEALSCDNTLDREKAPAYFASTQEYLCVLVKYARAFCPAHLLSAHASGQV</sequence>
<name>A0ACB9GUI6_9ASTR</name>
<dbReference type="Proteomes" id="UP001056120">
    <property type="component" value="Linkage Group LG13"/>
</dbReference>
<evidence type="ECO:0000313" key="2">
    <source>
        <dbReference type="Proteomes" id="UP001056120"/>
    </source>
</evidence>
<proteinExistence type="predicted"/>
<organism evidence="1 2">
    <name type="scientific">Smallanthus sonchifolius</name>
    <dbReference type="NCBI Taxonomy" id="185202"/>
    <lineage>
        <taxon>Eukaryota</taxon>
        <taxon>Viridiplantae</taxon>
        <taxon>Streptophyta</taxon>
        <taxon>Embryophyta</taxon>
        <taxon>Tracheophyta</taxon>
        <taxon>Spermatophyta</taxon>
        <taxon>Magnoliopsida</taxon>
        <taxon>eudicotyledons</taxon>
        <taxon>Gunneridae</taxon>
        <taxon>Pentapetalae</taxon>
        <taxon>asterids</taxon>
        <taxon>campanulids</taxon>
        <taxon>Asterales</taxon>
        <taxon>Asteraceae</taxon>
        <taxon>Asteroideae</taxon>
        <taxon>Heliantheae alliance</taxon>
        <taxon>Millerieae</taxon>
        <taxon>Smallanthus</taxon>
    </lineage>
</organism>
<reference evidence="2" key="1">
    <citation type="journal article" date="2022" name="Mol. Ecol. Resour.">
        <title>The genomes of chicory, endive, great burdock and yacon provide insights into Asteraceae palaeo-polyploidization history and plant inulin production.</title>
        <authorList>
            <person name="Fan W."/>
            <person name="Wang S."/>
            <person name="Wang H."/>
            <person name="Wang A."/>
            <person name="Jiang F."/>
            <person name="Liu H."/>
            <person name="Zhao H."/>
            <person name="Xu D."/>
            <person name="Zhang Y."/>
        </authorList>
    </citation>
    <scope>NUCLEOTIDE SEQUENCE [LARGE SCALE GENOMIC DNA]</scope>
    <source>
        <strain evidence="2">cv. Yunnan</strain>
    </source>
</reference>
<reference evidence="1 2" key="2">
    <citation type="journal article" date="2022" name="Mol. Ecol. Resour.">
        <title>The genomes of chicory, endive, great burdock and yacon provide insights into Asteraceae paleo-polyploidization history and plant inulin production.</title>
        <authorList>
            <person name="Fan W."/>
            <person name="Wang S."/>
            <person name="Wang H."/>
            <person name="Wang A."/>
            <person name="Jiang F."/>
            <person name="Liu H."/>
            <person name="Zhao H."/>
            <person name="Xu D."/>
            <person name="Zhang Y."/>
        </authorList>
    </citation>
    <scope>NUCLEOTIDE SEQUENCE [LARGE SCALE GENOMIC DNA]</scope>
    <source>
        <strain evidence="2">cv. Yunnan</strain>
        <tissue evidence="1">Leaves</tissue>
    </source>
</reference>
<keyword evidence="2" id="KW-1185">Reference proteome</keyword>